<dbReference type="InterPro" id="IPR007886">
    <property type="entry name" value="AlaDH/PNT_N"/>
</dbReference>
<keyword evidence="9" id="KW-1185">Reference proteome</keyword>
<dbReference type="Proteomes" id="UP001482231">
    <property type="component" value="Unassembled WGS sequence"/>
</dbReference>
<dbReference type="InterPro" id="IPR008143">
    <property type="entry name" value="Ala_DH/PNT_CS2"/>
</dbReference>
<reference evidence="8 9" key="1">
    <citation type="submission" date="2024-02" db="EMBL/GenBank/DDBJ databases">
        <title>New thermophilic sulfur-oxidizing bacteria from a hot springs of the Uzon caldera (Kamchatka, Russia).</title>
        <authorList>
            <person name="Dukat A.M."/>
            <person name="Elcheninov A.G."/>
            <person name="Frolov E.N."/>
        </authorList>
    </citation>
    <scope>NUCLEOTIDE SEQUENCE [LARGE SCALE GENOMIC DNA]</scope>
    <source>
        <strain evidence="8 9">AK1</strain>
    </source>
</reference>
<keyword evidence="3 5" id="KW-0560">Oxidoreductase</keyword>
<evidence type="ECO:0000256" key="2">
    <source>
        <dbReference type="ARBA" id="ARBA00012897"/>
    </source>
</evidence>
<dbReference type="Pfam" id="PF01262">
    <property type="entry name" value="AlaDh_PNT_C"/>
    <property type="match status" value="1"/>
</dbReference>
<dbReference type="SUPFAM" id="SSF51735">
    <property type="entry name" value="NAD(P)-binding Rossmann-fold domains"/>
    <property type="match status" value="1"/>
</dbReference>
<dbReference type="RefSeq" id="WP_347306778.1">
    <property type="nucleotide sequence ID" value="NZ_JBAJEX010000001.1"/>
</dbReference>
<sequence length="370" mass="39284">MRIGIPKEIKDHEYRVGATPAGVHVLVAAGHEVWVESGAGEHIGFSDEKYRAAGARIAATAQDVYRCPLVVKVKEPQPSEIPLLWEGQVVFCYFHLAASRELAQALLARKIIAIAYETVTDEQGALPLLIPMSEIAGRIAVHVGANCLHLANGGSGVLLGGVPGVSPGKVLVIGAGTVGTQAARMALGLGADVTILDVNLPRLRHLDDLFGPQLKTRYSEAHAIAELATEADLVVGSVYIPGKRAPKLISHDTVRHMKRGSVLVDVAIDQGGCAETSRPTTHTHPTYIHDGVVHYCVANMPAATARTSTQALTNATLPYTLLLAADPLSALKSRRDLRAGLQLYLGHVTHRAVAEDLGLPFTEPEQALAT</sequence>
<name>A0ABV0EFA2_9BURK</name>
<evidence type="ECO:0000259" key="7">
    <source>
        <dbReference type="SMART" id="SM01003"/>
    </source>
</evidence>
<dbReference type="PANTHER" id="PTHR42795:SF1">
    <property type="entry name" value="ALANINE DEHYDROGENASE"/>
    <property type="match status" value="1"/>
</dbReference>
<dbReference type="PANTHER" id="PTHR42795">
    <property type="entry name" value="ALANINE DEHYDROGENASE"/>
    <property type="match status" value="1"/>
</dbReference>
<dbReference type="InterPro" id="IPR008141">
    <property type="entry name" value="Ala_DH"/>
</dbReference>
<dbReference type="SMART" id="SM01002">
    <property type="entry name" value="AlaDh_PNT_C"/>
    <property type="match status" value="1"/>
</dbReference>
<dbReference type="EMBL" id="JBAJEX010000001">
    <property type="protein sequence ID" value="MEO1766074.1"/>
    <property type="molecule type" value="Genomic_DNA"/>
</dbReference>
<dbReference type="Pfam" id="PF05222">
    <property type="entry name" value="AlaDh_PNT_N"/>
    <property type="match status" value="1"/>
</dbReference>
<dbReference type="PROSITE" id="PS00837">
    <property type="entry name" value="ALADH_PNT_2"/>
    <property type="match status" value="1"/>
</dbReference>
<evidence type="ECO:0000256" key="5">
    <source>
        <dbReference type="PIRNR" id="PIRNR000183"/>
    </source>
</evidence>
<feature type="domain" description="Alanine dehydrogenase/pyridine nucleotide transhydrogenase N-terminal" evidence="7">
    <location>
        <begin position="4"/>
        <end position="136"/>
    </location>
</feature>
<gene>
    <name evidence="8" type="primary">ald</name>
    <name evidence="8" type="ORF">V6E02_02450</name>
</gene>
<comment type="catalytic activity">
    <reaction evidence="5">
        <text>L-alanine + NAD(+) + H2O = pyruvate + NH4(+) + NADH + H(+)</text>
        <dbReference type="Rhea" id="RHEA:18405"/>
        <dbReference type="ChEBI" id="CHEBI:15361"/>
        <dbReference type="ChEBI" id="CHEBI:15377"/>
        <dbReference type="ChEBI" id="CHEBI:15378"/>
        <dbReference type="ChEBI" id="CHEBI:28938"/>
        <dbReference type="ChEBI" id="CHEBI:57540"/>
        <dbReference type="ChEBI" id="CHEBI:57945"/>
        <dbReference type="ChEBI" id="CHEBI:57972"/>
        <dbReference type="EC" id="1.4.1.1"/>
    </reaction>
</comment>
<evidence type="ECO:0000313" key="9">
    <source>
        <dbReference type="Proteomes" id="UP001482231"/>
    </source>
</evidence>
<dbReference type="InterPro" id="IPR036291">
    <property type="entry name" value="NAD(P)-bd_dom_sf"/>
</dbReference>
<comment type="similarity">
    <text evidence="1 5">Belongs to the AlaDH/PNT family.</text>
</comment>
<evidence type="ECO:0000256" key="3">
    <source>
        <dbReference type="ARBA" id="ARBA00023002"/>
    </source>
</evidence>
<dbReference type="SUPFAM" id="SSF52283">
    <property type="entry name" value="Formate/glycerate dehydrogenase catalytic domain-like"/>
    <property type="match status" value="1"/>
</dbReference>
<dbReference type="NCBIfam" id="TIGR00518">
    <property type="entry name" value="alaDH"/>
    <property type="match status" value="1"/>
</dbReference>
<dbReference type="PIRSF" id="PIRSF000183">
    <property type="entry name" value="Alanine_dh"/>
    <property type="match status" value="1"/>
</dbReference>
<organism evidence="8 9">
    <name type="scientific">Thiobacter aerophilum</name>
    <dbReference type="NCBI Taxonomy" id="3121275"/>
    <lineage>
        <taxon>Bacteria</taxon>
        <taxon>Pseudomonadati</taxon>
        <taxon>Pseudomonadota</taxon>
        <taxon>Betaproteobacteria</taxon>
        <taxon>Burkholderiales</taxon>
        <taxon>Thiobacteraceae</taxon>
        <taxon>Thiobacter</taxon>
    </lineage>
</organism>
<evidence type="ECO:0000256" key="4">
    <source>
        <dbReference type="ARBA" id="ARBA00023027"/>
    </source>
</evidence>
<evidence type="ECO:0000256" key="1">
    <source>
        <dbReference type="ARBA" id="ARBA00005689"/>
    </source>
</evidence>
<dbReference type="InterPro" id="IPR007698">
    <property type="entry name" value="AlaDH/PNT_NAD(H)-bd"/>
</dbReference>
<feature type="domain" description="Alanine dehydrogenase/pyridine nucleotide transhydrogenase NAD(H)-binding" evidence="6">
    <location>
        <begin position="148"/>
        <end position="296"/>
    </location>
</feature>
<dbReference type="SMART" id="SM01003">
    <property type="entry name" value="AlaDh_PNT_N"/>
    <property type="match status" value="1"/>
</dbReference>
<dbReference type="EC" id="1.4.1.1" evidence="2 5"/>
<protein>
    <recommendedName>
        <fullName evidence="2 5">Alanine dehydrogenase</fullName>
        <ecNumber evidence="2 5">1.4.1.1</ecNumber>
    </recommendedName>
</protein>
<evidence type="ECO:0000313" key="8">
    <source>
        <dbReference type="EMBL" id="MEO1766074.1"/>
    </source>
</evidence>
<dbReference type="Gene3D" id="3.40.50.720">
    <property type="entry name" value="NAD(P)-binding Rossmann-like Domain"/>
    <property type="match status" value="2"/>
</dbReference>
<accession>A0ABV0EFA2</accession>
<proteinExistence type="inferred from homology"/>
<comment type="caution">
    <text evidence="8">The sequence shown here is derived from an EMBL/GenBank/DDBJ whole genome shotgun (WGS) entry which is preliminary data.</text>
</comment>
<keyword evidence="4 5" id="KW-0520">NAD</keyword>
<dbReference type="GO" id="GO:0000286">
    <property type="term" value="F:alanine dehydrogenase activity"/>
    <property type="evidence" value="ECO:0007669"/>
    <property type="project" value="UniProtKB-EC"/>
</dbReference>
<evidence type="ECO:0000259" key="6">
    <source>
        <dbReference type="SMART" id="SM01002"/>
    </source>
</evidence>
<dbReference type="CDD" id="cd05305">
    <property type="entry name" value="L-AlaDH"/>
    <property type="match status" value="1"/>
</dbReference>